<dbReference type="EMBL" id="JAFBDQ010000003">
    <property type="protein sequence ID" value="MBM7555971.1"/>
    <property type="molecule type" value="Genomic_DNA"/>
</dbReference>
<accession>A0A938XTE5</accession>
<evidence type="ECO:0000256" key="3">
    <source>
        <dbReference type="ARBA" id="ARBA00012895"/>
    </source>
</evidence>
<dbReference type="Proteomes" id="UP000774000">
    <property type="component" value="Unassembled WGS sequence"/>
</dbReference>
<keyword evidence="11" id="KW-1185">Reference proteome</keyword>
<dbReference type="InterPro" id="IPR013760">
    <property type="entry name" value="Topo_IIA-like_dom_sf"/>
</dbReference>
<dbReference type="Gene3D" id="3.90.199.10">
    <property type="entry name" value="Topoisomerase II, domain 5"/>
    <property type="match status" value="1"/>
</dbReference>
<keyword evidence="5 7" id="KW-0238">DNA-binding</keyword>
<dbReference type="PANTHER" id="PTHR43493:SF5">
    <property type="entry name" value="DNA GYRASE SUBUNIT A, CHLOROPLASTIC_MITOCHONDRIAL"/>
    <property type="match status" value="1"/>
</dbReference>
<proteinExistence type="inferred from homology"/>
<dbReference type="SUPFAM" id="SSF56719">
    <property type="entry name" value="Type II DNA topoisomerase"/>
    <property type="match status" value="1"/>
</dbReference>
<evidence type="ECO:0000313" key="10">
    <source>
        <dbReference type="EMBL" id="MBM7555971.1"/>
    </source>
</evidence>
<dbReference type="GO" id="GO:0005524">
    <property type="term" value="F:ATP binding"/>
    <property type="evidence" value="ECO:0007669"/>
    <property type="project" value="InterPro"/>
</dbReference>
<dbReference type="InterPro" id="IPR035516">
    <property type="entry name" value="Gyrase/topoIV_suA_C"/>
</dbReference>
<comment type="caution">
    <text evidence="10">The sequence shown here is derived from an EMBL/GenBank/DDBJ whole genome shotgun (WGS) entry which is preliminary data.</text>
</comment>
<keyword evidence="6 7" id="KW-0413">Isomerase</keyword>
<comment type="catalytic activity">
    <reaction evidence="1 7">
        <text>ATP-dependent breakage, passage and rejoining of double-stranded DNA.</text>
        <dbReference type="EC" id="5.6.2.2"/>
    </reaction>
</comment>
<dbReference type="InterPro" id="IPR002205">
    <property type="entry name" value="Topo_IIA_dom_A"/>
</dbReference>
<organism evidence="10 11">
    <name type="scientific">Halanaerobacter jeridensis</name>
    <dbReference type="NCBI Taxonomy" id="706427"/>
    <lineage>
        <taxon>Bacteria</taxon>
        <taxon>Bacillati</taxon>
        <taxon>Bacillota</taxon>
        <taxon>Clostridia</taxon>
        <taxon>Halanaerobiales</taxon>
        <taxon>Halobacteroidaceae</taxon>
        <taxon>Halanaerobacter</taxon>
    </lineage>
</organism>
<evidence type="ECO:0000256" key="8">
    <source>
        <dbReference type="SAM" id="Coils"/>
    </source>
</evidence>
<dbReference type="FunFam" id="3.90.199.10:FF:000001">
    <property type="entry name" value="DNA gyrase subunit A"/>
    <property type="match status" value="1"/>
</dbReference>
<evidence type="ECO:0000256" key="6">
    <source>
        <dbReference type="ARBA" id="ARBA00023235"/>
    </source>
</evidence>
<dbReference type="RefSeq" id="WP_204700680.1">
    <property type="nucleotide sequence ID" value="NZ_JAFBDQ010000003.1"/>
</dbReference>
<feature type="coiled-coil region" evidence="8">
    <location>
        <begin position="398"/>
        <end position="476"/>
    </location>
</feature>
<dbReference type="GO" id="GO:0005737">
    <property type="term" value="C:cytoplasm"/>
    <property type="evidence" value="ECO:0007669"/>
    <property type="project" value="TreeGrafter"/>
</dbReference>
<dbReference type="GO" id="GO:0003677">
    <property type="term" value="F:DNA binding"/>
    <property type="evidence" value="ECO:0007669"/>
    <property type="project" value="UniProtKB-UniRule"/>
</dbReference>
<evidence type="ECO:0000256" key="4">
    <source>
        <dbReference type="ARBA" id="ARBA00023029"/>
    </source>
</evidence>
<dbReference type="AlphaFoldDB" id="A0A938XTE5"/>
<evidence type="ECO:0000259" key="9">
    <source>
        <dbReference type="PROSITE" id="PS52040"/>
    </source>
</evidence>
<dbReference type="InterPro" id="IPR013758">
    <property type="entry name" value="Topo_IIA_A/C_ab"/>
</dbReference>
<dbReference type="FunFam" id="1.10.268.10:FF:000001">
    <property type="entry name" value="DNA gyrase subunit A"/>
    <property type="match status" value="1"/>
</dbReference>
<reference evidence="10" key="1">
    <citation type="submission" date="2021-01" db="EMBL/GenBank/DDBJ databases">
        <title>Genomic Encyclopedia of Type Strains, Phase IV (KMG-IV): sequencing the most valuable type-strain genomes for metagenomic binning, comparative biology and taxonomic classification.</title>
        <authorList>
            <person name="Goeker M."/>
        </authorList>
    </citation>
    <scope>NUCLEOTIDE SEQUENCE</scope>
    <source>
        <strain evidence="10">DSM 23230</strain>
    </source>
</reference>
<evidence type="ECO:0000256" key="2">
    <source>
        <dbReference type="ARBA" id="ARBA00008263"/>
    </source>
</evidence>
<dbReference type="CDD" id="cd00187">
    <property type="entry name" value="TOP4c"/>
    <property type="match status" value="1"/>
</dbReference>
<gene>
    <name evidence="10" type="ORF">JOC47_000805</name>
</gene>
<dbReference type="SUPFAM" id="SSF101904">
    <property type="entry name" value="GyrA/ParC C-terminal domain-like"/>
    <property type="match status" value="1"/>
</dbReference>
<dbReference type="InterPro" id="IPR050220">
    <property type="entry name" value="Type_II_DNA_Topoisomerases"/>
</dbReference>
<dbReference type="Gene3D" id="2.120.10.90">
    <property type="entry name" value="DNA gyrase/topoisomerase IV, subunit A, C-terminal"/>
    <property type="match status" value="1"/>
</dbReference>
<dbReference type="InterPro" id="IPR006691">
    <property type="entry name" value="GyrA/parC_rep"/>
</dbReference>
<dbReference type="PROSITE" id="PS52040">
    <property type="entry name" value="TOPO_IIA"/>
    <property type="match status" value="1"/>
</dbReference>
<dbReference type="SMART" id="SM00434">
    <property type="entry name" value="TOP4c"/>
    <property type="match status" value="1"/>
</dbReference>
<keyword evidence="4 7" id="KW-0799">Topoisomerase</keyword>
<dbReference type="InterPro" id="IPR013757">
    <property type="entry name" value="Topo_IIA_A_a_sf"/>
</dbReference>
<dbReference type="GO" id="GO:0009330">
    <property type="term" value="C:DNA topoisomerase type II (double strand cut, ATP-hydrolyzing) complex"/>
    <property type="evidence" value="ECO:0007669"/>
    <property type="project" value="TreeGrafter"/>
</dbReference>
<evidence type="ECO:0000256" key="1">
    <source>
        <dbReference type="ARBA" id="ARBA00000185"/>
    </source>
</evidence>
<evidence type="ECO:0000313" key="11">
    <source>
        <dbReference type="Proteomes" id="UP000774000"/>
    </source>
</evidence>
<name>A0A938XTE5_9FIRM</name>
<dbReference type="EC" id="5.6.2.2" evidence="3"/>
<sequence>MTPDKQITSVSIEDKMQNSYLNYSLSVIIGRALPDVRDGLKPVHRRILYATKKLGLVPNKPHKKSARIVGEVLGKYHPHGDRAVYDAMVRMAQDFSQRYKLIDGHGNFGSIDGDSAAAMRYTEARLAPISEKLLEDIEEKTVEFVDNFDGSLEEPTVLPTKIPNLLVNGSSGIAVGMSTNIPPHNLSEVIDGLIALLDDPEMSISDLREIIPGPDFPTGGQIIGNSGIKKAYETGKGKITLRGKSKIEDRGRGRKRIIITEIPYQLNKSKLIEEIAKAVKKEKISHVSDVRDESDKSGLRVVIDLKKKANPDIILNRLYKYTSLQSNVRINMLALHNQKPEIMNLKTILNHFLEFRQEVITKRTKYKLNKAQDRKHILVGLKKAIDNLDDVIAIIRNSESTKRAKKNLQRKLEVTKNQAEAILNMKLQRLVSLEIEKLEEELEEVREKIDYYQSILNDESILNNILKEELNKIKENFGDQRKTEIIHDDSKADLEKSDLIKNEEVVISFSQRNYIKRTDSTDNIRTSKNDFITKVLSGTTHDKLLFITDQGQTHILKNHKIPAHHGLSTGDPLNNFLKLPLNENLIDIILLNDEVKEKYITIATKKGLVKKTKGSEYESTVSTIKAINLNDDDQIIDITVTDGEQNLLLATKEGYTIHFDESEVAPTGRNTKGRKGIKLADDDEIISINKTTEQDLVLALTAEGRGKASSIEDYEMQHRNGKGLKTMSNLSYQLLSAFTVKKTDEIIALTNKDNIIKKEITDITQTDRLGGMYSQFDLKDDETITKIIKSIHKKE</sequence>
<dbReference type="Pfam" id="PF03989">
    <property type="entry name" value="DNA_gyraseA_C"/>
    <property type="match status" value="3"/>
</dbReference>
<dbReference type="Gene3D" id="3.30.1360.40">
    <property type="match status" value="1"/>
</dbReference>
<protein>
    <recommendedName>
        <fullName evidence="3">DNA topoisomerase (ATP-hydrolyzing)</fullName>
        <ecNumber evidence="3">5.6.2.2</ecNumber>
    </recommendedName>
</protein>
<comment type="similarity">
    <text evidence="2">Belongs to the type II topoisomerase GyrA/ParC subunit family.</text>
</comment>
<dbReference type="NCBIfam" id="NF004043">
    <property type="entry name" value="PRK05560.1"/>
    <property type="match status" value="1"/>
</dbReference>
<dbReference type="GO" id="GO:0006265">
    <property type="term" value="P:DNA topological change"/>
    <property type="evidence" value="ECO:0007669"/>
    <property type="project" value="UniProtKB-UniRule"/>
</dbReference>
<evidence type="ECO:0000256" key="7">
    <source>
        <dbReference type="PROSITE-ProRule" id="PRU01384"/>
    </source>
</evidence>
<dbReference type="GO" id="GO:0034335">
    <property type="term" value="F:DNA negative supercoiling activity"/>
    <property type="evidence" value="ECO:0007669"/>
    <property type="project" value="UniProtKB-ARBA"/>
</dbReference>
<dbReference type="Pfam" id="PF00521">
    <property type="entry name" value="DNA_topoisoIV"/>
    <property type="match status" value="1"/>
</dbReference>
<dbReference type="FunFam" id="3.30.1360.40:FF:000002">
    <property type="entry name" value="DNA gyrase subunit A"/>
    <property type="match status" value="1"/>
</dbReference>
<dbReference type="NCBIfam" id="TIGR01063">
    <property type="entry name" value="gyrA"/>
    <property type="match status" value="1"/>
</dbReference>
<dbReference type="Gene3D" id="1.10.268.10">
    <property type="entry name" value="Topoisomerase, domain 3"/>
    <property type="match status" value="1"/>
</dbReference>
<keyword evidence="8" id="KW-0175">Coiled coil</keyword>
<feature type="active site" description="O-(5'-phospho-DNA)-tyrosine intermediate" evidence="7">
    <location>
        <position position="121"/>
    </location>
</feature>
<feature type="domain" description="Topo IIA-type catalytic" evidence="9">
    <location>
        <begin position="33"/>
        <end position="499"/>
    </location>
</feature>
<evidence type="ECO:0000256" key="5">
    <source>
        <dbReference type="ARBA" id="ARBA00023125"/>
    </source>
</evidence>
<dbReference type="NCBIfam" id="NF004044">
    <property type="entry name" value="PRK05561.1"/>
    <property type="match status" value="1"/>
</dbReference>
<dbReference type="PANTHER" id="PTHR43493">
    <property type="entry name" value="DNA GYRASE/TOPOISOMERASE SUBUNIT A"/>
    <property type="match status" value="1"/>
</dbReference>